<dbReference type="Pfam" id="PF11159">
    <property type="entry name" value="DUF2939"/>
    <property type="match status" value="1"/>
</dbReference>
<reference evidence="1 2" key="1">
    <citation type="submission" date="2009-01" db="EMBL/GenBank/DDBJ databases">
        <title>Complete sequence of chromosome of Methylobacterium nodulans ORS 2060.</title>
        <authorList>
            <consortium name="US DOE Joint Genome Institute"/>
            <person name="Lucas S."/>
            <person name="Copeland A."/>
            <person name="Lapidus A."/>
            <person name="Glavina del Rio T."/>
            <person name="Dalin E."/>
            <person name="Tice H."/>
            <person name="Bruce D."/>
            <person name="Goodwin L."/>
            <person name="Pitluck S."/>
            <person name="Sims D."/>
            <person name="Brettin T."/>
            <person name="Detter J.C."/>
            <person name="Han C."/>
            <person name="Larimer F."/>
            <person name="Land M."/>
            <person name="Hauser L."/>
            <person name="Kyrpides N."/>
            <person name="Ivanova N."/>
            <person name="Marx C.J."/>
            <person name="Richardson P."/>
        </authorList>
    </citation>
    <scope>NUCLEOTIDE SEQUENCE [LARGE SCALE GENOMIC DNA]</scope>
    <source>
        <strain evidence="2">LMG 21967 / CNCM I-2342 / ORS 2060</strain>
    </source>
</reference>
<dbReference type="Proteomes" id="UP000008207">
    <property type="component" value="Chromosome"/>
</dbReference>
<evidence type="ECO:0008006" key="3">
    <source>
        <dbReference type="Google" id="ProtNLM"/>
    </source>
</evidence>
<proteinExistence type="predicted"/>
<dbReference type="EMBL" id="CP001349">
    <property type="protein sequence ID" value="ACL60461.1"/>
    <property type="molecule type" value="Genomic_DNA"/>
</dbReference>
<dbReference type="STRING" id="460265.Mnod_5619"/>
<gene>
    <name evidence="1" type="ordered locus">Mnod_5619</name>
</gene>
<protein>
    <recommendedName>
        <fullName evidence="3">DUF2939 domain-containing protein</fullName>
    </recommendedName>
</protein>
<evidence type="ECO:0000313" key="2">
    <source>
        <dbReference type="Proteomes" id="UP000008207"/>
    </source>
</evidence>
<dbReference type="InterPro" id="IPR021330">
    <property type="entry name" value="DUF2939"/>
</dbReference>
<dbReference type="AlphaFoldDB" id="B8IQE9"/>
<name>B8IQE9_METNO</name>
<accession>B8IQE9</accession>
<organism evidence="1 2">
    <name type="scientific">Methylobacterium nodulans (strain LMG 21967 / CNCM I-2342 / ORS 2060)</name>
    <dbReference type="NCBI Taxonomy" id="460265"/>
    <lineage>
        <taxon>Bacteria</taxon>
        <taxon>Pseudomonadati</taxon>
        <taxon>Pseudomonadota</taxon>
        <taxon>Alphaproteobacteria</taxon>
        <taxon>Hyphomicrobiales</taxon>
        <taxon>Methylobacteriaceae</taxon>
        <taxon>Methylobacterium</taxon>
    </lineage>
</organism>
<dbReference type="KEGG" id="mno:Mnod_5619"/>
<evidence type="ECO:0000313" key="1">
    <source>
        <dbReference type="EMBL" id="ACL60461.1"/>
    </source>
</evidence>
<sequence>MCPARVTIRIAALLGLAWCVFAVSPMLAVYQLARAVQDRDTAALLERVNLRAVRMSLLRQVAALVRPGGAEGRPVLSLSGMALAQAAEPVVAELVTPAILIDLLDDGWVDRLGKAPAPQGVLRVVGWGRAWPLFMAVDLHGFRRFTLRFPLRGSAEPRFVLHFQLRDWRWQLHGVDLSPELLAQVAQEVAARSRLTVTVPDSRIR</sequence>
<keyword evidence="2" id="KW-1185">Reference proteome</keyword>
<dbReference type="HOGENOM" id="CLU_1314214_0_0_5"/>